<organism evidence="2 3">
    <name type="scientific">Strigomonas culicis</name>
    <dbReference type="NCBI Taxonomy" id="28005"/>
    <lineage>
        <taxon>Eukaryota</taxon>
        <taxon>Discoba</taxon>
        <taxon>Euglenozoa</taxon>
        <taxon>Kinetoplastea</taxon>
        <taxon>Metakinetoplastina</taxon>
        <taxon>Trypanosomatida</taxon>
        <taxon>Trypanosomatidae</taxon>
        <taxon>Strigomonadinae</taxon>
        <taxon>Strigomonas</taxon>
    </lineage>
</organism>
<feature type="domain" description="EF-hand" evidence="1">
    <location>
        <begin position="64"/>
        <end position="99"/>
    </location>
</feature>
<dbReference type="PROSITE" id="PS50222">
    <property type="entry name" value="EF_HAND_2"/>
    <property type="match status" value="1"/>
</dbReference>
<dbReference type="GO" id="GO:0005509">
    <property type="term" value="F:calcium ion binding"/>
    <property type="evidence" value="ECO:0007669"/>
    <property type="project" value="InterPro"/>
</dbReference>
<accession>S9W1D2</accession>
<gene>
    <name evidence="2" type="ORF">STCU_02387</name>
</gene>
<evidence type="ECO:0000313" key="3">
    <source>
        <dbReference type="Proteomes" id="UP000015354"/>
    </source>
</evidence>
<dbReference type="OrthoDB" id="10260455at2759"/>
<dbReference type="EMBL" id="ATMH01002387">
    <property type="protein sequence ID" value="EPY33241.1"/>
    <property type="molecule type" value="Genomic_DNA"/>
</dbReference>
<dbReference type="InterPro" id="IPR049760">
    <property type="entry name" value="DD_EFCAB10"/>
</dbReference>
<dbReference type="CDD" id="cd22976">
    <property type="entry name" value="DD_EFCAB10"/>
    <property type="match status" value="1"/>
</dbReference>
<dbReference type="Gene3D" id="1.20.890.10">
    <property type="entry name" value="cAMP-dependent protein kinase regulatory subunit, dimerization-anchoring domain"/>
    <property type="match status" value="1"/>
</dbReference>
<dbReference type="InterPro" id="IPR039879">
    <property type="entry name" value="EFC10"/>
</dbReference>
<dbReference type="SUPFAM" id="SSF47473">
    <property type="entry name" value="EF-hand"/>
    <property type="match status" value="1"/>
</dbReference>
<name>S9W1D2_9TRYP</name>
<dbReference type="PANTHER" id="PTHR21847">
    <property type="entry name" value="EF-HAND CALCIUM-BINDING DOMAIN-CONTAINING PROTEIN 10"/>
    <property type="match status" value="1"/>
</dbReference>
<dbReference type="Proteomes" id="UP000015354">
    <property type="component" value="Unassembled WGS sequence"/>
</dbReference>
<evidence type="ECO:0000259" key="1">
    <source>
        <dbReference type="PROSITE" id="PS50222"/>
    </source>
</evidence>
<dbReference type="InterPro" id="IPR011992">
    <property type="entry name" value="EF-hand-dom_pair"/>
</dbReference>
<dbReference type="Gene3D" id="1.10.238.10">
    <property type="entry name" value="EF-hand"/>
    <property type="match status" value="1"/>
</dbReference>
<dbReference type="AlphaFoldDB" id="S9W1D2"/>
<comment type="caution">
    <text evidence="2">The sequence shown here is derived from an EMBL/GenBank/DDBJ whole genome shotgun (WGS) entry which is preliminary data.</text>
</comment>
<dbReference type="PANTHER" id="PTHR21847:SF1">
    <property type="entry name" value="EF-HAND CALCIUM-BINDING DOMAIN-CONTAINING PROTEIN 10"/>
    <property type="match status" value="1"/>
</dbReference>
<sequence>MDQKTNTQEEQMSATKEYIQKHKIDELFAHFMQLLLYHQPQDPKAFLRDEIRHIRDQKQSTSLFNEQDLETMFDLIDVTKQRWITVTQLRNMCRNLSTSGGLGDSDSEAVLQEAIKAAGDEQGHVSFENCKEVLALLLLTRNVWSA</sequence>
<keyword evidence="3" id="KW-1185">Reference proteome</keyword>
<dbReference type="SUPFAM" id="SSF47391">
    <property type="entry name" value="Dimerization-anchoring domain of cAMP-dependent PK regulatory subunit"/>
    <property type="match status" value="1"/>
</dbReference>
<proteinExistence type="predicted"/>
<protein>
    <recommendedName>
        <fullName evidence="1">EF-hand domain-containing protein</fullName>
    </recommendedName>
</protein>
<evidence type="ECO:0000313" key="2">
    <source>
        <dbReference type="EMBL" id="EPY33241.1"/>
    </source>
</evidence>
<dbReference type="InterPro" id="IPR002048">
    <property type="entry name" value="EF_hand_dom"/>
</dbReference>
<reference evidence="2 3" key="1">
    <citation type="journal article" date="2013" name="PLoS ONE">
        <title>Predicting the Proteins of Angomonas deanei, Strigomonas culicis and Their Respective Endosymbionts Reveals New Aspects of the Trypanosomatidae Family.</title>
        <authorList>
            <person name="Motta M.C."/>
            <person name="Martins A.C."/>
            <person name="de Souza S.S."/>
            <person name="Catta-Preta C.M."/>
            <person name="Silva R."/>
            <person name="Klein C.C."/>
            <person name="de Almeida L.G."/>
            <person name="de Lima Cunha O."/>
            <person name="Ciapina L.P."/>
            <person name="Brocchi M."/>
            <person name="Colabardini A.C."/>
            <person name="de Araujo Lima B."/>
            <person name="Machado C.R."/>
            <person name="de Almeida Soares C.M."/>
            <person name="Probst C.M."/>
            <person name="de Menezes C.B."/>
            <person name="Thompson C.E."/>
            <person name="Bartholomeu D.C."/>
            <person name="Gradia D.F."/>
            <person name="Pavoni D.P."/>
            <person name="Grisard E.C."/>
            <person name="Fantinatti-Garboggini F."/>
            <person name="Marchini F.K."/>
            <person name="Rodrigues-Luiz G.F."/>
            <person name="Wagner G."/>
            <person name="Goldman G.H."/>
            <person name="Fietto J.L."/>
            <person name="Elias M.C."/>
            <person name="Goldman M.H."/>
            <person name="Sagot M.F."/>
            <person name="Pereira M."/>
            <person name="Stoco P.H."/>
            <person name="de Mendonca-Neto R.P."/>
            <person name="Teixeira S.M."/>
            <person name="Maciel T.E."/>
            <person name="de Oliveira Mendes T.A."/>
            <person name="Urmenyi T.P."/>
            <person name="de Souza W."/>
            <person name="Schenkman S."/>
            <person name="de Vasconcelos A.T."/>
        </authorList>
    </citation>
    <scope>NUCLEOTIDE SEQUENCE [LARGE SCALE GENOMIC DNA]</scope>
</reference>